<keyword evidence="7" id="KW-1185">Reference proteome</keyword>
<feature type="transmembrane region" description="Helical" evidence="5">
    <location>
        <begin position="221"/>
        <end position="248"/>
    </location>
</feature>
<dbReference type="PANTHER" id="PTHR21389">
    <property type="entry name" value="P53 INDUCED PROTEIN"/>
    <property type="match status" value="1"/>
</dbReference>
<dbReference type="AlphaFoldDB" id="A0A165MCY7"/>
<dbReference type="OrthoDB" id="266518at2759"/>
<dbReference type="InParanoid" id="A0A165MCY7"/>
<dbReference type="GO" id="GO:0005783">
    <property type="term" value="C:endoplasmic reticulum"/>
    <property type="evidence" value="ECO:0007669"/>
    <property type="project" value="TreeGrafter"/>
</dbReference>
<protein>
    <recommendedName>
        <fullName evidence="8">EI24-domain-containing protein</fullName>
    </recommendedName>
</protein>
<feature type="transmembrane region" description="Helical" evidence="5">
    <location>
        <begin position="182"/>
        <end position="201"/>
    </location>
</feature>
<dbReference type="GO" id="GO:0016236">
    <property type="term" value="P:macroautophagy"/>
    <property type="evidence" value="ECO:0007669"/>
    <property type="project" value="TreeGrafter"/>
</dbReference>
<dbReference type="GO" id="GO:0016020">
    <property type="term" value="C:membrane"/>
    <property type="evidence" value="ECO:0007669"/>
    <property type="project" value="UniProtKB-SubCell"/>
</dbReference>
<dbReference type="Pfam" id="PF07264">
    <property type="entry name" value="EI24"/>
    <property type="match status" value="1"/>
</dbReference>
<evidence type="ECO:0000313" key="7">
    <source>
        <dbReference type="Proteomes" id="UP000077266"/>
    </source>
</evidence>
<evidence type="ECO:0000256" key="1">
    <source>
        <dbReference type="ARBA" id="ARBA00004141"/>
    </source>
</evidence>
<comment type="subcellular location">
    <subcellularLocation>
        <location evidence="1">Membrane</location>
        <topology evidence="1">Multi-pass membrane protein</topology>
    </subcellularLocation>
</comment>
<feature type="transmembrane region" description="Helical" evidence="5">
    <location>
        <begin position="70"/>
        <end position="88"/>
    </location>
</feature>
<evidence type="ECO:0000256" key="2">
    <source>
        <dbReference type="ARBA" id="ARBA00022692"/>
    </source>
</evidence>
<dbReference type="Proteomes" id="UP000077266">
    <property type="component" value="Unassembled WGS sequence"/>
</dbReference>
<gene>
    <name evidence="6" type="ORF">EXIGLDRAFT_831660</name>
</gene>
<reference evidence="6 7" key="1">
    <citation type="journal article" date="2016" name="Mol. Biol. Evol.">
        <title>Comparative Genomics of Early-Diverging Mushroom-Forming Fungi Provides Insights into the Origins of Lignocellulose Decay Capabilities.</title>
        <authorList>
            <person name="Nagy L.G."/>
            <person name="Riley R."/>
            <person name="Tritt A."/>
            <person name="Adam C."/>
            <person name="Daum C."/>
            <person name="Floudas D."/>
            <person name="Sun H."/>
            <person name="Yadav J.S."/>
            <person name="Pangilinan J."/>
            <person name="Larsson K.H."/>
            <person name="Matsuura K."/>
            <person name="Barry K."/>
            <person name="Labutti K."/>
            <person name="Kuo R."/>
            <person name="Ohm R.A."/>
            <person name="Bhattacharya S.S."/>
            <person name="Shirouzu T."/>
            <person name="Yoshinaga Y."/>
            <person name="Martin F.M."/>
            <person name="Grigoriev I.V."/>
            <person name="Hibbett D.S."/>
        </authorList>
    </citation>
    <scope>NUCLEOTIDE SEQUENCE [LARGE SCALE GENOMIC DNA]</scope>
    <source>
        <strain evidence="6 7">HHB12029</strain>
    </source>
</reference>
<organism evidence="6 7">
    <name type="scientific">Exidia glandulosa HHB12029</name>
    <dbReference type="NCBI Taxonomy" id="1314781"/>
    <lineage>
        <taxon>Eukaryota</taxon>
        <taxon>Fungi</taxon>
        <taxon>Dikarya</taxon>
        <taxon>Basidiomycota</taxon>
        <taxon>Agaricomycotina</taxon>
        <taxon>Agaricomycetes</taxon>
        <taxon>Auriculariales</taxon>
        <taxon>Exidiaceae</taxon>
        <taxon>Exidia</taxon>
    </lineage>
</organism>
<name>A0A165MCY7_EXIGL</name>
<evidence type="ECO:0000256" key="3">
    <source>
        <dbReference type="ARBA" id="ARBA00022989"/>
    </source>
</evidence>
<dbReference type="InterPro" id="IPR059112">
    <property type="entry name" value="CysZ/EI24"/>
</dbReference>
<keyword evidence="2 5" id="KW-0812">Transmembrane</keyword>
<keyword evidence="3 5" id="KW-1133">Transmembrane helix</keyword>
<evidence type="ECO:0008006" key="8">
    <source>
        <dbReference type="Google" id="ProtNLM"/>
    </source>
</evidence>
<sequence>MSRPSQRGSTRTSFPAYTTTAYPSFIPLPQAAALHSSWALAGLRDAVRWDVVARHVVQDAEVRANVVKSATLNALSIVSVFAFEWILLPLLRGPTQRRIAWAYQALWLVPLAGISLVLNTKWCSAIAARVFMLNFGRASAAEGGYNGVLNAAAASAYRFTMLATSVAGGLFLARVPIIGPPAAVIFLCWVDAFYCFEYVWIARGMSLAVRIKHLEERWTYYLAFGLPLTLSCAFLPTLPSAAVFALFLPAHIIMAHHARPVPAHPYTPLPPQGEEGKLLLPSPYIPVRVPVFAPAIWLNDLIVRAIGAGAGVSRRRRPAPSASVSQERLAGAGVSANAIIGLDLQLEHDRSL</sequence>
<keyword evidence="4 5" id="KW-0472">Membrane</keyword>
<feature type="transmembrane region" description="Helical" evidence="5">
    <location>
        <begin position="100"/>
        <end position="118"/>
    </location>
</feature>
<evidence type="ECO:0000256" key="4">
    <source>
        <dbReference type="ARBA" id="ARBA00023136"/>
    </source>
</evidence>
<feature type="transmembrane region" description="Helical" evidence="5">
    <location>
        <begin position="156"/>
        <end position="175"/>
    </location>
</feature>
<accession>A0A165MCY7</accession>
<dbReference type="PANTHER" id="PTHR21389:SF0">
    <property type="entry name" value="ETOPOSIDE-INDUCED PROTEIN 2.4 HOMOLOG"/>
    <property type="match status" value="1"/>
</dbReference>
<proteinExistence type="predicted"/>
<evidence type="ECO:0000313" key="6">
    <source>
        <dbReference type="EMBL" id="KZV99085.1"/>
    </source>
</evidence>
<dbReference type="EMBL" id="KV425912">
    <property type="protein sequence ID" value="KZV99085.1"/>
    <property type="molecule type" value="Genomic_DNA"/>
</dbReference>
<evidence type="ECO:0000256" key="5">
    <source>
        <dbReference type="SAM" id="Phobius"/>
    </source>
</evidence>